<accession>A0AAD5MN83</accession>
<keyword evidence="2" id="KW-1185">Reference proteome</keyword>
<dbReference type="Proteomes" id="UP001196413">
    <property type="component" value="Unassembled WGS sequence"/>
</dbReference>
<dbReference type="EMBL" id="JAHQIW010000940">
    <property type="protein sequence ID" value="KAJ1350734.1"/>
    <property type="molecule type" value="Genomic_DNA"/>
</dbReference>
<name>A0AAD5MN83_PARTN</name>
<gene>
    <name evidence="1" type="ORF">KIN20_006604</name>
</gene>
<protein>
    <submittedName>
        <fullName evidence="1">Uncharacterized protein</fullName>
    </submittedName>
</protein>
<dbReference type="AlphaFoldDB" id="A0AAD5MN83"/>
<comment type="caution">
    <text evidence="1">The sequence shown here is derived from an EMBL/GenBank/DDBJ whole genome shotgun (WGS) entry which is preliminary data.</text>
</comment>
<evidence type="ECO:0000313" key="2">
    <source>
        <dbReference type="Proteomes" id="UP001196413"/>
    </source>
</evidence>
<proteinExistence type="predicted"/>
<organism evidence="1 2">
    <name type="scientific">Parelaphostrongylus tenuis</name>
    <name type="common">Meningeal worm</name>
    <dbReference type="NCBI Taxonomy" id="148309"/>
    <lineage>
        <taxon>Eukaryota</taxon>
        <taxon>Metazoa</taxon>
        <taxon>Ecdysozoa</taxon>
        <taxon>Nematoda</taxon>
        <taxon>Chromadorea</taxon>
        <taxon>Rhabditida</taxon>
        <taxon>Rhabditina</taxon>
        <taxon>Rhabditomorpha</taxon>
        <taxon>Strongyloidea</taxon>
        <taxon>Metastrongylidae</taxon>
        <taxon>Parelaphostrongylus</taxon>
    </lineage>
</organism>
<sequence>MVAQHVDKVDLLSIYSLARGCPWTQHSACLTGRVERWEINEESSKIHPQHVFEHRSHNGGKLGLWIDPTNTDRYYFVDEDVK</sequence>
<reference evidence="1" key="1">
    <citation type="submission" date="2021-06" db="EMBL/GenBank/DDBJ databases">
        <title>Parelaphostrongylus tenuis whole genome reference sequence.</title>
        <authorList>
            <person name="Garwood T.J."/>
            <person name="Larsen P.A."/>
            <person name="Fountain-Jones N.M."/>
            <person name="Garbe J.R."/>
            <person name="Macchietto M.G."/>
            <person name="Kania S.A."/>
            <person name="Gerhold R.W."/>
            <person name="Richards J.E."/>
            <person name="Wolf T.M."/>
        </authorList>
    </citation>
    <scope>NUCLEOTIDE SEQUENCE</scope>
    <source>
        <strain evidence="1">MNPRO001-30</strain>
        <tissue evidence="1">Meninges</tissue>
    </source>
</reference>
<evidence type="ECO:0000313" key="1">
    <source>
        <dbReference type="EMBL" id="KAJ1350734.1"/>
    </source>
</evidence>